<feature type="compositionally biased region" description="Basic and acidic residues" evidence="1">
    <location>
        <begin position="411"/>
        <end position="420"/>
    </location>
</feature>
<protein>
    <submittedName>
        <fullName evidence="4">Integrase catalytic domain-containing protein</fullName>
    </submittedName>
</protein>
<feature type="compositionally biased region" description="Acidic residues" evidence="1">
    <location>
        <begin position="421"/>
        <end position="438"/>
    </location>
</feature>
<evidence type="ECO:0000256" key="1">
    <source>
        <dbReference type="SAM" id="MobiDB-lite"/>
    </source>
</evidence>
<feature type="compositionally biased region" description="Basic and acidic residues" evidence="1">
    <location>
        <begin position="463"/>
        <end position="519"/>
    </location>
</feature>
<gene>
    <name evidence="2" type="ORF">C1SCF055_LOCUS38154</name>
</gene>
<evidence type="ECO:0000313" key="5">
    <source>
        <dbReference type="Proteomes" id="UP001152797"/>
    </source>
</evidence>
<sequence length="579" mass="63923">MSAEKQLDAAHPWLPTQKSGRALQEELWSNAQVATFREIVALKARPVEADNSKASTQDFTLLPSYLTDELGQDIGNPAVDSDRLLYRLCQHAAKMSLRNASEATKATLVVMSKWITCNRGLTPKEQYELYCRQKPLVTKYLVSVSCGKYLVDLPLDSQELDEGIRTRVFPTGKPQCAMAQEIRDYVCHMPLRKDNRLLVGDTQAVSATRVSGGGGMAVEDFCKALEACSKTLQPHHQTMQSCHVNSSNANGTTSGQGQASLLAICDLPRAEEAVTLPKHEEPSQSQPLTMTVEDQLAALRQELPPSAGLKRPAASLPSARVPKAKGRPRAQPGHAPSKERAVKKVLKRPAAAKAAAVGTSTPALSRAERRERLMALVPRAKRQEYKGDLQGVWLEFVWVVCGPAGRGDLMAPKKDGKEEKDDSDEYTYLTEEEEEEPEPMPSTKAAEVVSPNEKAAVAAVRSYEARAAKDEPSSSDDRGPRARDRRSPSPARRERRDRPPPVEPRRSRVPDRETRDTREAAPFPSLPTPAPGLPPPPPPDSLRGNWTTKGRKQRCPHCWQKVGSRGRFHFRHVSTYVLE</sequence>
<reference evidence="3" key="2">
    <citation type="submission" date="2024-04" db="EMBL/GenBank/DDBJ databases">
        <authorList>
            <person name="Chen Y."/>
            <person name="Shah S."/>
            <person name="Dougan E. K."/>
            <person name="Thang M."/>
            <person name="Chan C."/>
        </authorList>
    </citation>
    <scope>NUCLEOTIDE SEQUENCE [LARGE SCALE GENOMIC DNA]</scope>
</reference>
<dbReference type="Proteomes" id="UP001152797">
    <property type="component" value="Unassembled WGS sequence"/>
</dbReference>
<dbReference type="EMBL" id="CAMXCT010005735">
    <property type="protein sequence ID" value="CAI4013158.1"/>
    <property type="molecule type" value="Genomic_DNA"/>
</dbReference>
<keyword evidence="5" id="KW-1185">Reference proteome</keyword>
<organism evidence="2">
    <name type="scientific">Cladocopium goreaui</name>
    <dbReference type="NCBI Taxonomy" id="2562237"/>
    <lineage>
        <taxon>Eukaryota</taxon>
        <taxon>Sar</taxon>
        <taxon>Alveolata</taxon>
        <taxon>Dinophyceae</taxon>
        <taxon>Suessiales</taxon>
        <taxon>Symbiodiniaceae</taxon>
        <taxon>Cladocopium</taxon>
    </lineage>
</organism>
<dbReference type="EMBL" id="CAMXCT030005735">
    <property type="protein sequence ID" value="CAL4800470.1"/>
    <property type="molecule type" value="Genomic_DNA"/>
</dbReference>
<reference evidence="2" key="1">
    <citation type="submission" date="2022-10" db="EMBL/GenBank/DDBJ databases">
        <authorList>
            <person name="Chen Y."/>
            <person name="Dougan E. K."/>
            <person name="Chan C."/>
            <person name="Rhodes N."/>
            <person name="Thang M."/>
        </authorList>
    </citation>
    <scope>NUCLEOTIDE SEQUENCE</scope>
</reference>
<feature type="compositionally biased region" description="Pro residues" evidence="1">
    <location>
        <begin position="524"/>
        <end position="540"/>
    </location>
</feature>
<dbReference type="AlphaFoldDB" id="A0A9P1DQX7"/>
<evidence type="ECO:0000313" key="4">
    <source>
        <dbReference type="EMBL" id="CAL4800470.1"/>
    </source>
</evidence>
<evidence type="ECO:0000313" key="3">
    <source>
        <dbReference type="EMBL" id="CAL1166533.1"/>
    </source>
</evidence>
<comment type="caution">
    <text evidence="2">The sequence shown here is derived from an EMBL/GenBank/DDBJ whole genome shotgun (WGS) entry which is preliminary data.</text>
</comment>
<feature type="region of interest" description="Disordered" evidence="1">
    <location>
        <begin position="405"/>
        <end position="554"/>
    </location>
</feature>
<name>A0A9P1DQX7_9DINO</name>
<feature type="region of interest" description="Disordered" evidence="1">
    <location>
        <begin position="305"/>
        <end position="363"/>
    </location>
</feature>
<accession>A0A9P1DQX7</accession>
<proteinExistence type="predicted"/>
<feature type="compositionally biased region" description="Low complexity" evidence="1">
    <location>
        <begin position="348"/>
        <end position="357"/>
    </location>
</feature>
<dbReference type="EMBL" id="CAMXCT020005735">
    <property type="protein sequence ID" value="CAL1166533.1"/>
    <property type="molecule type" value="Genomic_DNA"/>
</dbReference>
<evidence type="ECO:0000313" key="2">
    <source>
        <dbReference type="EMBL" id="CAI4013158.1"/>
    </source>
</evidence>